<evidence type="ECO:0000313" key="4">
    <source>
        <dbReference type="EMBL" id="KTB31396.1"/>
    </source>
</evidence>
<dbReference type="PANTHER" id="PTHR10067:SF9">
    <property type="entry name" value="PHOSPHATIDYLSERINE DECARBOXYLASE FAMILY PROTEIN (AFU_ORTHOLOGUE AFUA_7G01730)"/>
    <property type="match status" value="1"/>
</dbReference>
<evidence type="ECO:0000256" key="2">
    <source>
        <dbReference type="ARBA" id="ARBA00023239"/>
    </source>
</evidence>
<feature type="domain" description="L-tryptophan decarboxylase PsiD-like" evidence="3">
    <location>
        <begin position="54"/>
        <end position="182"/>
    </location>
</feature>
<dbReference type="Proteomes" id="UP000054988">
    <property type="component" value="Unassembled WGS sequence"/>
</dbReference>
<dbReference type="InterPro" id="IPR022237">
    <property type="entry name" value="PsiD-like"/>
</dbReference>
<proteinExistence type="predicted"/>
<keyword evidence="2" id="KW-0456">Lyase</keyword>
<evidence type="ECO:0000256" key="1">
    <source>
        <dbReference type="ARBA" id="ARBA00022793"/>
    </source>
</evidence>
<protein>
    <submittedName>
        <fullName evidence="4">Putative phosphatidylserine decarboxylase</fullName>
    </submittedName>
</protein>
<comment type="caution">
    <text evidence="4">The sequence shown here is derived from an EMBL/GenBank/DDBJ whole genome shotgun (WGS) entry which is preliminary data.</text>
</comment>
<dbReference type="AlphaFoldDB" id="A0A0W0F582"/>
<dbReference type="PANTHER" id="PTHR10067">
    <property type="entry name" value="PHOSPHATIDYLSERINE DECARBOXYLASE"/>
    <property type="match status" value="1"/>
</dbReference>
<gene>
    <name evidence="4" type="ORF">WG66_16024</name>
</gene>
<name>A0A0W0F582_MONRR</name>
<keyword evidence="1" id="KW-0210">Decarboxylase</keyword>
<dbReference type="GO" id="GO:0005739">
    <property type="term" value="C:mitochondrion"/>
    <property type="evidence" value="ECO:0007669"/>
    <property type="project" value="TreeGrafter"/>
</dbReference>
<dbReference type="EMBL" id="LATX01002328">
    <property type="protein sequence ID" value="KTB31396.1"/>
    <property type="molecule type" value="Genomic_DNA"/>
</dbReference>
<dbReference type="Pfam" id="PF02666">
    <property type="entry name" value="PS_Dcarbxylase"/>
    <property type="match status" value="1"/>
</dbReference>
<dbReference type="InterPro" id="IPR003817">
    <property type="entry name" value="PS_Dcarbxylase"/>
</dbReference>
<dbReference type="GO" id="GO:0004609">
    <property type="term" value="F:phosphatidylserine decarboxylase activity"/>
    <property type="evidence" value="ECO:0007669"/>
    <property type="project" value="InterPro"/>
</dbReference>
<accession>A0A0W0F582</accession>
<sequence>MPPRSLQYYGTDVTPVGYGGWLPTSPAVTDDFIEKHIRLAADKMRRGADYSLNPCVEEFQKAIKNDPVMLDLFGQMILQAKTLGSKIDSFDQLIFMIDNIVTSPPGFHTTATEDPQPVGVPLYVVLDLLSNTSAGYDLFRKPEFNTAMKALLDCWGRYLTTPDSIRTLTNTEVGWFCQAGLDLLQSEGRGVFNDTYVCPDPNAVNRGYTSWDAFFTRDVQPHARPITGPPQNFVVTNACESKVFRIAYNVQAHDLFWLKFQKYSLYDMLNRDELYERFVGGTVYQAFLGPQDYHHWHAPVDGVVKKVVLVPGTYYATLPDDGAPVNDPELEHHDPRGALIRSQPWLAMNATRMLIYIQADDPNIDLMCFIAVGMVEVSTCEKKVKEGDRVQRGDKLGLFHFGGSTHTLIFQQKAGVKFKTYDDNDQEVDVEVGMHLRVNQMVGYAAGGAQ</sequence>
<organism evidence="4 5">
    <name type="scientific">Moniliophthora roreri</name>
    <name type="common">Frosty pod rot fungus</name>
    <name type="synonym">Monilia roreri</name>
    <dbReference type="NCBI Taxonomy" id="221103"/>
    <lineage>
        <taxon>Eukaryota</taxon>
        <taxon>Fungi</taxon>
        <taxon>Dikarya</taxon>
        <taxon>Basidiomycota</taxon>
        <taxon>Agaricomycotina</taxon>
        <taxon>Agaricomycetes</taxon>
        <taxon>Agaricomycetidae</taxon>
        <taxon>Agaricales</taxon>
        <taxon>Marasmiineae</taxon>
        <taxon>Marasmiaceae</taxon>
        <taxon>Moniliophthora</taxon>
    </lineage>
</organism>
<dbReference type="Pfam" id="PF12588">
    <property type="entry name" value="PSDC"/>
    <property type="match status" value="1"/>
</dbReference>
<evidence type="ECO:0000259" key="3">
    <source>
        <dbReference type="Pfam" id="PF12588"/>
    </source>
</evidence>
<dbReference type="eggNOG" id="KOG2419">
    <property type="taxonomic scope" value="Eukaryota"/>
</dbReference>
<evidence type="ECO:0000313" key="5">
    <source>
        <dbReference type="Proteomes" id="UP000054988"/>
    </source>
</evidence>
<dbReference type="GO" id="GO:0006646">
    <property type="term" value="P:phosphatidylethanolamine biosynthetic process"/>
    <property type="evidence" value="ECO:0007669"/>
    <property type="project" value="TreeGrafter"/>
</dbReference>
<reference evidence="4 5" key="1">
    <citation type="submission" date="2015-12" db="EMBL/GenBank/DDBJ databases">
        <title>Draft genome sequence of Moniliophthora roreri, the causal agent of frosty pod rot of cacao.</title>
        <authorList>
            <person name="Aime M.C."/>
            <person name="Diaz-Valderrama J.R."/>
            <person name="Kijpornyongpan T."/>
            <person name="Phillips-Mora W."/>
        </authorList>
    </citation>
    <scope>NUCLEOTIDE SEQUENCE [LARGE SCALE GENOMIC DNA]</scope>
    <source>
        <strain evidence="4 5">MCA 2952</strain>
    </source>
</reference>